<dbReference type="Pfam" id="PF01103">
    <property type="entry name" value="Omp85"/>
    <property type="match status" value="1"/>
</dbReference>
<dbReference type="Pfam" id="PF07244">
    <property type="entry name" value="POTRA"/>
    <property type="match status" value="1"/>
</dbReference>
<evidence type="ECO:0000259" key="11">
    <source>
        <dbReference type="PROSITE" id="PS51779"/>
    </source>
</evidence>
<dbReference type="InterPro" id="IPR034746">
    <property type="entry name" value="POTRA"/>
</dbReference>
<evidence type="ECO:0000256" key="10">
    <source>
        <dbReference type="ARBA" id="ARBA00093548"/>
    </source>
</evidence>
<dbReference type="InterPro" id="IPR010827">
    <property type="entry name" value="BamA/TamA_POTRA"/>
</dbReference>
<sequence>MRKSNWRDLTWAGVLAFVCTGVDAAELEVHLSPTNRDVRQNVVNHIGTLGDQDVEQLQRYARIARAQAEQALQALGYYKSQIEVDAQEGQPPRLVLNIQTGPPVRLRQVQVRVEGEAAQLKDFQGLGEDLKSGKILNHAQYEEVKQHILTRASQLGFFKGHFTRQQLLIDPEAEAADVFLIYNSGPRYRLGAVSFEGNPPVSTRLLQRLVPFQTGAPYDSEQIVALNQALQSSNYFSSVRVDTDPDQADSQQQIPVKVLLSARKPRSLGLGLGFSTDVGPRLRFDWSRYWSNPEGHRYGAEAELSAPRQNVGFWYEVPRAPPLTSKLRYAGGYQYEEIAGTDSRSSLLTLGPEWHQQFESGWQRVLSLKWQQEEYRLGNDSGESTLFMPGIALNYKKSNHPIDPSHGYRLEFKLTAAKDGFLSDMDLLHGEFLFKGLTTVWDRHRFLGRVQVGANLTDDYHNVPPSQRFFAGGDQSVRGYDYQKLSPTNSDGDYVGGRYLVAASAEYQYSIADKWRIAAFVDQGNAFNTPKEPSLNTSVGFGLRWVSPVGPIRVDLANPLDGDGGVRFHFSMGPEL</sequence>
<evidence type="ECO:0000256" key="7">
    <source>
        <dbReference type="ARBA" id="ARBA00023136"/>
    </source>
</evidence>
<dbReference type="Gene3D" id="2.40.160.50">
    <property type="entry name" value="membrane protein fhac: a member of the omp85/tpsb transporter family"/>
    <property type="match status" value="1"/>
</dbReference>
<protein>
    <recommendedName>
        <fullName evidence="3">Translocation and assembly module subunit TamA</fullName>
    </recommendedName>
    <alternativeName>
        <fullName evidence="9">Autotransporter assembly factor TamA</fullName>
    </alternativeName>
</protein>
<evidence type="ECO:0000313" key="13">
    <source>
        <dbReference type="Proteomes" id="UP000319627"/>
    </source>
</evidence>
<evidence type="ECO:0000256" key="3">
    <source>
        <dbReference type="ARBA" id="ARBA00015419"/>
    </source>
</evidence>
<dbReference type="PANTHER" id="PTHR12815:SF47">
    <property type="entry name" value="TRANSLOCATION AND ASSEMBLY MODULE SUBUNIT TAMA"/>
    <property type="match status" value="1"/>
</dbReference>
<reference evidence="12 13" key="1">
    <citation type="submission" date="2019-07" db="EMBL/GenBank/DDBJ databases">
        <title>Genomic Encyclopedia of Type Strains, Phase I: the one thousand microbial genomes (KMG-I) project.</title>
        <authorList>
            <person name="Kyrpides N."/>
        </authorList>
    </citation>
    <scope>NUCLEOTIDE SEQUENCE [LARGE SCALE GENOMIC DNA]</scope>
    <source>
        <strain evidence="12 13">DSM 375</strain>
    </source>
</reference>
<evidence type="ECO:0000256" key="9">
    <source>
        <dbReference type="ARBA" id="ARBA00033063"/>
    </source>
</evidence>
<evidence type="ECO:0000313" key="12">
    <source>
        <dbReference type="EMBL" id="TWH64561.1"/>
    </source>
</evidence>
<dbReference type="InterPro" id="IPR000184">
    <property type="entry name" value="Bac_surfAg_D15"/>
</dbReference>
<keyword evidence="4" id="KW-1134">Transmembrane beta strand</keyword>
<evidence type="ECO:0000256" key="6">
    <source>
        <dbReference type="ARBA" id="ARBA00022729"/>
    </source>
</evidence>
<dbReference type="Gene3D" id="3.10.20.310">
    <property type="entry name" value="membrane protein fhac"/>
    <property type="match status" value="3"/>
</dbReference>
<evidence type="ECO:0000256" key="4">
    <source>
        <dbReference type="ARBA" id="ARBA00022452"/>
    </source>
</evidence>
<dbReference type="AlphaFoldDB" id="A0A562I0M0"/>
<evidence type="ECO:0000256" key="2">
    <source>
        <dbReference type="ARBA" id="ARBA00010248"/>
    </source>
</evidence>
<comment type="subcellular location">
    <subcellularLocation>
        <location evidence="1">Cell outer membrane</location>
    </subcellularLocation>
</comment>
<keyword evidence="6" id="KW-0732">Signal</keyword>
<dbReference type="GO" id="GO:0009306">
    <property type="term" value="P:protein secretion"/>
    <property type="evidence" value="ECO:0007669"/>
    <property type="project" value="TreeGrafter"/>
</dbReference>
<comment type="similarity">
    <text evidence="2">Belongs to the TamA family.</text>
</comment>
<keyword evidence="8" id="KW-0998">Cell outer membrane</keyword>
<dbReference type="Pfam" id="PF17243">
    <property type="entry name" value="POTRA_TamA_1"/>
    <property type="match status" value="1"/>
</dbReference>
<dbReference type="PROSITE" id="PS51779">
    <property type="entry name" value="POTRA"/>
    <property type="match status" value="1"/>
</dbReference>
<organism evidence="12 13">
    <name type="scientific">Azomonas agilis</name>
    <dbReference type="NCBI Taxonomy" id="116849"/>
    <lineage>
        <taxon>Bacteria</taxon>
        <taxon>Pseudomonadati</taxon>
        <taxon>Pseudomonadota</taxon>
        <taxon>Gammaproteobacteria</taxon>
        <taxon>Pseudomonadales</taxon>
        <taxon>Pseudomonadaceae</taxon>
        <taxon>Azomonas</taxon>
    </lineage>
</organism>
<dbReference type="GO" id="GO:0009279">
    <property type="term" value="C:cell outer membrane"/>
    <property type="evidence" value="ECO:0007669"/>
    <property type="project" value="UniProtKB-SubCell"/>
</dbReference>
<dbReference type="GO" id="GO:0097347">
    <property type="term" value="C:TAM protein secretion complex"/>
    <property type="evidence" value="ECO:0007669"/>
    <property type="project" value="TreeGrafter"/>
</dbReference>
<gene>
    <name evidence="12" type="ORF">LX59_02231</name>
</gene>
<dbReference type="InterPro" id="IPR035243">
    <property type="entry name" value="TamA_POTRA_Dom_1"/>
</dbReference>
<dbReference type="EMBL" id="VLKG01000008">
    <property type="protein sequence ID" value="TWH64561.1"/>
    <property type="molecule type" value="Genomic_DNA"/>
</dbReference>
<dbReference type="OrthoDB" id="9769707at2"/>
<accession>A0A562I0M0</accession>
<dbReference type="InterPro" id="IPR039910">
    <property type="entry name" value="D15-like"/>
</dbReference>
<comment type="caution">
    <text evidence="12">The sequence shown here is derived from an EMBL/GenBank/DDBJ whole genome shotgun (WGS) entry which is preliminary data.</text>
</comment>
<dbReference type="PANTHER" id="PTHR12815">
    <property type="entry name" value="SORTING AND ASSEMBLY MACHINERY SAMM50 PROTEIN FAMILY MEMBER"/>
    <property type="match status" value="1"/>
</dbReference>
<evidence type="ECO:0000256" key="1">
    <source>
        <dbReference type="ARBA" id="ARBA00004442"/>
    </source>
</evidence>
<proteinExistence type="inferred from homology"/>
<dbReference type="FunFam" id="2.40.160.50:FF:000012">
    <property type="entry name" value="Outer membrane protein Omp85 family"/>
    <property type="match status" value="1"/>
</dbReference>
<dbReference type="Proteomes" id="UP000319627">
    <property type="component" value="Unassembled WGS sequence"/>
</dbReference>
<feature type="domain" description="POTRA" evidence="11">
    <location>
        <begin position="188"/>
        <end position="263"/>
    </location>
</feature>
<evidence type="ECO:0000256" key="5">
    <source>
        <dbReference type="ARBA" id="ARBA00022692"/>
    </source>
</evidence>
<dbReference type="RefSeq" id="WP_144571932.1">
    <property type="nucleotide sequence ID" value="NZ_VLKG01000008.1"/>
</dbReference>
<keyword evidence="13" id="KW-1185">Reference proteome</keyword>
<keyword evidence="7" id="KW-0472">Membrane</keyword>
<comment type="subunit">
    <text evidence="10">Interacts with TamB to form the translocation and assembly module (TAM).</text>
</comment>
<name>A0A562I0M0_9GAMM</name>
<keyword evidence="5" id="KW-0812">Transmembrane</keyword>
<evidence type="ECO:0000256" key="8">
    <source>
        <dbReference type="ARBA" id="ARBA00023237"/>
    </source>
</evidence>